<dbReference type="InterPro" id="IPR036900">
    <property type="entry name" value="A-D-PHexomutase_C_sf"/>
</dbReference>
<evidence type="ECO:0000256" key="6">
    <source>
        <dbReference type="ARBA" id="ARBA00023235"/>
    </source>
</evidence>
<feature type="domain" description="Alpha-D-phosphohexomutase C-terminal" evidence="7">
    <location>
        <begin position="431"/>
        <end position="467"/>
    </location>
</feature>
<dbReference type="GO" id="GO:0008973">
    <property type="term" value="F:phosphopentomutase activity"/>
    <property type="evidence" value="ECO:0007669"/>
    <property type="project" value="TreeGrafter"/>
</dbReference>
<feature type="domain" description="Alpha-D-phosphohexomutase alpha/beta/alpha" evidence="9">
    <location>
        <begin position="165"/>
        <end position="266"/>
    </location>
</feature>
<dbReference type="STRING" id="29542.A6070_05275"/>
<dbReference type="PRINTS" id="PR00509">
    <property type="entry name" value="PGMPMM"/>
</dbReference>
<dbReference type="PANTHER" id="PTHR45745:SF1">
    <property type="entry name" value="PHOSPHOGLUCOMUTASE 2B-RELATED"/>
    <property type="match status" value="1"/>
</dbReference>
<dbReference type="RefSeq" id="WP_072287375.1">
    <property type="nucleotide sequence ID" value="NZ_CP015455.1"/>
</dbReference>
<evidence type="ECO:0000256" key="2">
    <source>
        <dbReference type="ARBA" id="ARBA00010231"/>
    </source>
</evidence>
<dbReference type="Pfam" id="PF02880">
    <property type="entry name" value="PGM_PMM_III"/>
    <property type="match status" value="1"/>
</dbReference>
<dbReference type="InterPro" id="IPR016055">
    <property type="entry name" value="A-D-PHexomutase_a/b/a-I/II/III"/>
</dbReference>
<evidence type="ECO:0000313" key="12">
    <source>
        <dbReference type="Proteomes" id="UP000182264"/>
    </source>
</evidence>
<accession>A0A1L3GHW4</accession>
<dbReference type="PANTHER" id="PTHR45745">
    <property type="entry name" value="PHOSPHOMANNOMUTASE 45A"/>
    <property type="match status" value="1"/>
</dbReference>
<dbReference type="CDD" id="cd05800">
    <property type="entry name" value="PGM_like2"/>
    <property type="match status" value="1"/>
</dbReference>
<evidence type="ECO:0000256" key="5">
    <source>
        <dbReference type="ARBA" id="ARBA00022842"/>
    </source>
</evidence>
<dbReference type="Pfam" id="PF02878">
    <property type="entry name" value="PGM_PMM_I"/>
    <property type="match status" value="1"/>
</dbReference>
<organism evidence="11 12">
    <name type="scientific">Syntrophotalea acetylenica</name>
    <name type="common">Pelobacter acetylenicus</name>
    <dbReference type="NCBI Taxonomy" id="29542"/>
    <lineage>
        <taxon>Bacteria</taxon>
        <taxon>Pseudomonadati</taxon>
        <taxon>Thermodesulfobacteriota</taxon>
        <taxon>Desulfuromonadia</taxon>
        <taxon>Desulfuromonadales</taxon>
        <taxon>Syntrophotaleaceae</taxon>
        <taxon>Syntrophotalea</taxon>
    </lineage>
</organism>
<dbReference type="AlphaFoldDB" id="A0A1L3GHW4"/>
<name>A0A1L3GHW4_SYNAC</name>
<comment type="cofactor">
    <cofactor evidence="1">
        <name>Mg(2+)</name>
        <dbReference type="ChEBI" id="CHEBI:18420"/>
    </cofactor>
</comment>
<dbReference type="InterPro" id="IPR005843">
    <property type="entry name" value="A-D-PHexomutase_C"/>
</dbReference>
<evidence type="ECO:0000259" key="10">
    <source>
        <dbReference type="Pfam" id="PF02880"/>
    </source>
</evidence>
<evidence type="ECO:0000259" key="8">
    <source>
        <dbReference type="Pfam" id="PF02878"/>
    </source>
</evidence>
<dbReference type="Proteomes" id="UP000182264">
    <property type="component" value="Chromosome"/>
</dbReference>
<dbReference type="OrthoDB" id="9806956at2"/>
<reference evidence="11 12" key="1">
    <citation type="journal article" date="2017" name="Genome Announc.">
        <title>Complete Genome Sequences of Two Acetylene-Fermenting Pelobacter acetylenicus Strains.</title>
        <authorList>
            <person name="Sutton J.M."/>
            <person name="Baesman S.M."/>
            <person name="Fierst J.L."/>
            <person name="Poret-Peterson A.T."/>
            <person name="Oremland R.S."/>
            <person name="Dunlap D.S."/>
            <person name="Akob D.M."/>
        </authorList>
    </citation>
    <scope>NUCLEOTIDE SEQUENCE [LARGE SCALE GENOMIC DNA]</scope>
    <source>
        <strain evidence="11 12">DSM 3247</strain>
    </source>
</reference>
<evidence type="ECO:0000256" key="1">
    <source>
        <dbReference type="ARBA" id="ARBA00001946"/>
    </source>
</evidence>
<dbReference type="KEGG" id="pace:A6070_05275"/>
<dbReference type="InterPro" id="IPR005841">
    <property type="entry name" value="Alpha-D-phosphohexomutase_SF"/>
</dbReference>
<dbReference type="GO" id="GO:0006166">
    <property type="term" value="P:purine ribonucleoside salvage"/>
    <property type="evidence" value="ECO:0007669"/>
    <property type="project" value="TreeGrafter"/>
</dbReference>
<gene>
    <name evidence="11" type="ORF">A7E75_11265</name>
</gene>
<evidence type="ECO:0000313" key="11">
    <source>
        <dbReference type="EMBL" id="APG25534.1"/>
    </source>
</evidence>
<dbReference type="GO" id="GO:0005975">
    <property type="term" value="P:carbohydrate metabolic process"/>
    <property type="evidence" value="ECO:0007669"/>
    <property type="project" value="InterPro"/>
</dbReference>
<feature type="domain" description="Alpha-D-phosphohexomutase alpha/beta/alpha" evidence="8">
    <location>
        <begin position="4"/>
        <end position="135"/>
    </location>
</feature>
<dbReference type="GO" id="GO:0046872">
    <property type="term" value="F:metal ion binding"/>
    <property type="evidence" value="ECO:0007669"/>
    <property type="project" value="UniProtKB-KW"/>
</dbReference>
<evidence type="ECO:0000259" key="9">
    <source>
        <dbReference type="Pfam" id="PF02879"/>
    </source>
</evidence>
<sequence>MHKIRFGTSGWRGVFCEDFTLDNVRVVTQAIADYLRSRGLQTRGLVVGHDSRFLGEKFARETACVLAGDGIPSCLCNRDTPTPAIAFEIIRRRAAGGINFTASHNPADYNGMKFSPASGGPALPEVTEEIERRANAMLGEICYRAMPIEDAFREGLIEEIDARPAYQQAVAKLADLQAIGRSGMGFAVNPLYGTSRGYLDRMLREAGARVVCINACRDPYFGGFPPEPARNYIGDFIDLVKGDDSITIGLATDGDADRFGILDGDGTFIEPNYFLALLYDYLIQVRGMRGAAARSVATSHFIDAVAAYHGYRVHETPVGFKYIGELIRSGQILLGGEESAGLTIAGHVPEKDGILACLLAAEMVAVTGKSLSMQLQDLYKRVGSFHTRRKDIRLSAAVEETFADKMAILPDSIGGWRVTEVVTVDGWKFMLENEAWILLRKSGTEPVVRLYCEARSEKDLEHLVAAARNFIAA</sequence>
<dbReference type="Pfam" id="PF00408">
    <property type="entry name" value="PGM_PMM_IV"/>
    <property type="match status" value="1"/>
</dbReference>
<dbReference type="Gene3D" id="3.40.120.10">
    <property type="entry name" value="Alpha-D-Glucose-1,6-Bisphosphate, subunit A, domain 3"/>
    <property type="match status" value="3"/>
</dbReference>
<dbReference type="InterPro" id="IPR005845">
    <property type="entry name" value="A-D-PHexomutase_a/b/a-II"/>
</dbReference>
<proteinExistence type="inferred from homology"/>
<keyword evidence="6" id="KW-0413">Isomerase</keyword>
<evidence type="ECO:0000256" key="3">
    <source>
        <dbReference type="ARBA" id="ARBA00022553"/>
    </source>
</evidence>
<evidence type="ECO:0000256" key="4">
    <source>
        <dbReference type="ARBA" id="ARBA00022723"/>
    </source>
</evidence>
<dbReference type="SUPFAM" id="SSF53738">
    <property type="entry name" value="Phosphoglucomutase, first 3 domains"/>
    <property type="match status" value="2"/>
</dbReference>
<dbReference type="Gene3D" id="3.30.310.50">
    <property type="entry name" value="Alpha-D-phosphohexomutase, C-terminal domain"/>
    <property type="match status" value="1"/>
</dbReference>
<comment type="similarity">
    <text evidence="2">Belongs to the phosphohexose mutase family.</text>
</comment>
<keyword evidence="4" id="KW-0479">Metal-binding</keyword>
<dbReference type="EMBL" id="CP015518">
    <property type="protein sequence ID" value="APG25534.1"/>
    <property type="molecule type" value="Genomic_DNA"/>
</dbReference>
<keyword evidence="3" id="KW-0597">Phosphoprotein</keyword>
<dbReference type="InterPro" id="IPR005844">
    <property type="entry name" value="A-D-PHexomutase_a/b/a-I"/>
</dbReference>
<dbReference type="SUPFAM" id="SSF55957">
    <property type="entry name" value="Phosphoglucomutase, C-terminal domain"/>
    <property type="match status" value="1"/>
</dbReference>
<evidence type="ECO:0000259" key="7">
    <source>
        <dbReference type="Pfam" id="PF00408"/>
    </source>
</evidence>
<dbReference type="InterPro" id="IPR005846">
    <property type="entry name" value="A-D-PHexomutase_a/b/a-III"/>
</dbReference>
<dbReference type="Pfam" id="PF02879">
    <property type="entry name" value="PGM_PMM_II"/>
    <property type="match status" value="1"/>
</dbReference>
<feature type="domain" description="Alpha-D-phosphohexomutase alpha/beta/alpha" evidence="10">
    <location>
        <begin position="271"/>
        <end position="381"/>
    </location>
</feature>
<keyword evidence="12" id="KW-1185">Reference proteome</keyword>
<protein>
    <submittedName>
        <fullName evidence="11">Phosphoglucomutase</fullName>
    </submittedName>
</protein>
<keyword evidence="5" id="KW-0460">Magnesium</keyword>